<sequence length="115" mass="12128">MQTDFGGFDLVRAVQAVRDDLVAAAHAGQDEQVVFEVGDIHMEFIVEFREDSAMKGGIKAWVVSMDAGSTSSAARTHKISFTLAAKKASDGSGWLIANDKHGDTTSFGAPAPANS</sequence>
<reference evidence="3" key="1">
    <citation type="journal article" date="2019" name="Int. J. Syst. Evol. Microbiol.">
        <title>The Global Catalogue of Microorganisms (GCM) 10K type strain sequencing project: providing services to taxonomists for standard genome sequencing and annotation.</title>
        <authorList>
            <consortium name="The Broad Institute Genomics Platform"/>
            <consortium name="The Broad Institute Genome Sequencing Center for Infectious Disease"/>
            <person name="Wu L."/>
            <person name="Ma J."/>
        </authorList>
    </citation>
    <scope>NUCLEOTIDE SEQUENCE [LARGE SCALE GENOMIC DNA]</scope>
    <source>
        <strain evidence="3">JCM 4733</strain>
    </source>
</reference>
<evidence type="ECO:0000259" key="1">
    <source>
        <dbReference type="Pfam" id="PF19631"/>
    </source>
</evidence>
<comment type="caution">
    <text evidence="2">The sequence shown here is derived from an EMBL/GenBank/DDBJ whole genome shotgun (WGS) entry which is preliminary data.</text>
</comment>
<protein>
    <recommendedName>
        <fullName evidence="1">Trypsin-co-occurring domain-containing protein</fullName>
    </recommendedName>
</protein>
<evidence type="ECO:0000313" key="3">
    <source>
        <dbReference type="Proteomes" id="UP000653644"/>
    </source>
</evidence>
<feature type="domain" description="Trypsin-co-occurring" evidence="1">
    <location>
        <begin position="9"/>
        <end position="84"/>
    </location>
</feature>
<name>A0ABQ3CPR0_9ACTN</name>
<organism evidence="2 3">
    <name type="scientific">Streptomyces canarius</name>
    <dbReference type="NCBI Taxonomy" id="285453"/>
    <lineage>
        <taxon>Bacteria</taxon>
        <taxon>Bacillati</taxon>
        <taxon>Actinomycetota</taxon>
        <taxon>Actinomycetes</taxon>
        <taxon>Kitasatosporales</taxon>
        <taxon>Streptomycetaceae</taxon>
        <taxon>Streptomyces</taxon>
    </lineage>
</organism>
<dbReference type="Pfam" id="PF19631">
    <property type="entry name" value="Trypco2"/>
    <property type="match status" value="1"/>
</dbReference>
<proteinExistence type="predicted"/>
<keyword evidence="3" id="KW-1185">Reference proteome</keyword>
<evidence type="ECO:0000313" key="2">
    <source>
        <dbReference type="EMBL" id="GHA35032.1"/>
    </source>
</evidence>
<dbReference type="EMBL" id="BMVN01000015">
    <property type="protein sequence ID" value="GHA35032.1"/>
    <property type="molecule type" value="Genomic_DNA"/>
</dbReference>
<accession>A0ABQ3CPR0</accession>
<dbReference type="Proteomes" id="UP000653644">
    <property type="component" value="Unassembled WGS sequence"/>
</dbReference>
<gene>
    <name evidence="2" type="ORF">GCM10010345_44590</name>
</gene>
<dbReference type="InterPro" id="IPR045608">
    <property type="entry name" value="Trypco2"/>
</dbReference>
<dbReference type="RefSeq" id="WP_189888658.1">
    <property type="nucleotide sequence ID" value="NZ_BMVN01000015.1"/>
</dbReference>